<reference evidence="6" key="1">
    <citation type="journal article" date="2021" name="New Phytol.">
        <title>Evolutionary innovations through gain and loss of genes in the ectomycorrhizal Boletales.</title>
        <authorList>
            <person name="Wu G."/>
            <person name="Miyauchi S."/>
            <person name="Morin E."/>
            <person name="Kuo A."/>
            <person name="Drula E."/>
            <person name="Varga T."/>
            <person name="Kohler A."/>
            <person name="Feng B."/>
            <person name="Cao Y."/>
            <person name="Lipzen A."/>
            <person name="Daum C."/>
            <person name="Hundley H."/>
            <person name="Pangilinan J."/>
            <person name="Johnson J."/>
            <person name="Barry K."/>
            <person name="LaButti K."/>
            <person name="Ng V."/>
            <person name="Ahrendt S."/>
            <person name="Min B."/>
            <person name="Choi I.G."/>
            <person name="Park H."/>
            <person name="Plett J.M."/>
            <person name="Magnuson J."/>
            <person name="Spatafora J.W."/>
            <person name="Nagy L.G."/>
            <person name="Henrissat B."/>
            <person name="Grigoriev I.V."/>
            <person name="Yang Z.L."/>
            <person name="Xu J."/>
            <person name="Martin F.M."/>
        </authorList>
    </citation>
    <scope>NUCLEOTIDE SEQUENCE</scope>
    <source>
        <strain evidence="6">KKN 215</strain>
    </source>
</reference>
<evidence type="ECO:0000259" key="5">
    <source>
        <dbReference type="Pfam" id="PF01425"/>
    </source>
</evidence>
<proteinExistence type="inferred from homology"/>
<dbReference type="Proteomes" id="UP000813824">
    <property type="component" value="Unassembled WGS sequence"/>
</dbReference>
<dbReference type="OrthoDB" id="6428749at2759"/>
<comment type="caution">
    <text evidence="6">The sequence shown here is derived from an EMBL/GenBank/DDBJ whole genome shotgun (WGS) entry which is preliminary data.</text>
</comment>
<dbReference type="PANTHER" id="PTHR46072">
    <property type="entry name" value="AMIDASE-RELATED-RELATED"/>
    <property type="match status" value="1"/>
</dbReference>
<name>A0A8K0UT83_9AGAR</name>
<organism evidence="6 7">
    <name type="scientific">Cristinia sonorae</name>
    <dbReference type="NCBI Taxonomy" id="1940300"/>
    <lineage>
        <taxon>Eukaryota</taxon>
        <taxon>Fungi</taxon>
        <taxon>Dikarya</taxon>
        <taxon>Basidiomycota</taxon>
        <taxon>Agaricomycotina</taxon>
        <taxon>Agaricomycetes</taxon>
        <taxon>Agaricomycetidae</taxon>
        <taxon>Agaricales</taxon>
        <taxon>Pleurotineae</taxon>
        <taxon>Stephanosporaceae</taxon>
        <taxon>Cristinia</taxon>
    </lineage>
</organism>
<dbReference type="GO" id="GO:0016787">
    <property type="term" value="F:hydrolase activity"/>
    <property type="evidence" value="ECO:0007669"/>
    <property type="project" value="UniProtKB-KW"/>
</dbReference>
<keyword evidence="7" id="KW-1185">Reference proteome</keyword>
<protein>
    <submittedName>
        <fullName evidence="6">General amidase</fullName>
    </submittedName>
</protein>
<gene>
    <name evidence="6" type="ORF">BXZ70DRAFT_1059329</name>
</gene>
<evidence type="ECO:0000256" key="2">
    <source>
        <dbReference type="ARBA" id="ARBA00022801"/>
    </source>
</evidence>
<dbReference type="EMBL" id="JAEVFJ010000009">
    <property type="protein sequence ID" value="KAH8102635.1"/>
    <property type="molecule type" value="Genomic_DNA"/>
</dbReference>
<dbReference type="Gene3D" id="3.90.1300.10">
    <property type="entry name" value="Amidase signature (AS) domain"/>
    <property type="match status" value="1"/>
</dbReference>
<dbReference type="SUPFAM" id="SSF75304">
    <property type="entry name" value="Amidase signature (AS) enzymes"/>
    <property type="match status" value="1"/>
</dbReference>
<dbReference type="PANTHER" id="PTHR46072:SF2">
    <property type="entry name" value="AMIDASE (EUROFUNG)"/>
    <property type="match status" value="1"/>
</dbReference>
<feature type="active site" description="Acyl-ester intermediate" evidence="3">
    <location>
        <position position="236"/>
    </location>
</feature>
<dbReference type="PIRSF" id="PIRSF001221">
    <property type="entry name" value="Amidase_fungi"/>
    <property type="match status" value="1"/>
</dbReference>
<dbReference type="Pfam" id="PF01425">
    <property type="entry name" value="Amidase"/>
    <property type="match status" value="1"/>
</dbReference>
<feature type="binding site" evidence="4">
    <location>
        <position position="186"/>
    </location>
    <ligand>
        <name>substrate</name>
    </ligand>
</feature>
<evidence type="ECO:0000256" key="3">
    <source>
        <dbReference type="PIRSR" id="PIRSR001221-1"/>
    </source>
</evidence>
<comment type="similarity">
    <text evidence="1">Belongs to the amidase family.</text>
</comment>
<feature type="domain" description="Amidase" evidence="5">
    <location>
        <begin position="81"/>
        <end position="549"/>
    </location>
</feature>
<evidence type="ECO:0000313" key="6">
    <source>
        <dbReference type="EMBL" id="KAH8102635.1"/>
    </source>
</evidence>
<sequence length="562" mass="61381">MSSSDSTPQVSWEDKVKAKRHEQQQFVPSEWMISPIGDNITNVLDIPNNLGLLSPNELQITASDVSTLLRNLSTSVWSSVEVTTAFAKRAIIAHQLTNCLTEIFVDDALKRAAELDEHLKQTGSVVGPLHGLPISLKDQFCIKGIDATMGYVAWIGKPAQRDSAIVKLLIQSGAVLYVKTNVPQTLMWGETLNNVFGRTLNPHNIGFTSGGSTGGEGSLIAQRGSVLGVGTDIAGSIRIPSHYNGVYGFKPSTQRVPTFGMVNSLDGQDSIGTTAGPLSVSIEGLKHFMQAVLSSRPWMVDPNVIRKPWDQDAYELKEHGNGQKLCFGILWDDGHLKPHPPINRALQMAKQALEKAGHNVIDWVPQNHRELNANARSIFLADGSADYLSGTTPSGEPLLYSMKPGADPNEIPPFRKPRQPLSAFELWQLHKERRELRQKYFDHWNATDGVSGTGRPVDAIIAPAMPYTALPHGMTGPATYTLVMSTLDCPSLTIPVTKVDPALDIQPPPHEFRGSDDEDLYNIYDAERFAGMPVGLQLVGQRHEEEAVLAMGAILDDALKSL</sequence>
<feature type="active site" description="Charge relay system" evidence="3">
    <location>
        <position position="212"/>
    </location>
</feature>
<dbReference type="InterPro" id="IPR036928">
    <property type="entry name" value="AS_sf"/>
</dbReference>
<feature type="binding site" evidence="4">
    <location>
        <begin position="233"/>
        <end position="236"/>
    </location>
    <ligand>
        <name>substrate</name>
    </ligand>
</feature>
<evidence type="ECO:0000256" key="4">
    <source>
        <dbReference type="PIRSR" id="PIRSR001221-2"/>
    </source>
</evidence>
<feature type="active site" description="Charge relay system" evidence="3">
    <location>
        <position position="137"/>
    </location>
</feature>
<feature type="binding site" evidence="4">
    <location>
        <position position="212"/>
    </location>
    <ligand>
        <name>substrate</name>
    </ligand>
</feature>
<keyword evidence="2" id="KW-0378">Hydrolase</keyword>
<evidence type="ECO:0000313" key="7">
    <source>
        <dbReference type="Proteomes" id="UP000813824"/>
    </source>
</evidence>
<evidence type="ECO:0000256" key="1">
    <source>
        <dbReference type="ARBA" id="ARBA00009199"/>
    </source>
</evidence>
<dbReference type="InterPro" id="IPR023631">
    <property type="entry name" value="Amidase_dom"/>
</dbReference>
<accession>A0A8K0UT83</accession>
<dbReference type="AlphaFoldDB" id="A0A8K0UT83"/>